<feature type="compositionally biased region" description="Acidic residues" evidence="1">
    <location>
        <begin position="563"/>
        <end position="574"/>
    </location>
</feature>
<feature type="compositionally biased region" description="Polar residues" evidence="1">
    <location>
        <begin position="678"/>
        <end position="690"/>
    </location>
</feature>
<feature type="compositionally biased region" description="Basic and acidic residues" evidence="1">
    <location>
        <begin position="442"/>
        <end position="452"/>
    </location>
</feature>
<feature type="region of interest" description="Disordered" evidence="1">
    <location>
        <begin position="587"/>
        <end position="787"/>
    </location>
</feature>
<dbReference type="AlphaFoldDB" id="A0A2P2SVQ3"/>
<dbReference type="InterPro" id="IPR018822">
    <property type="entry name" value="UPF0646"/>
</dbReference>
<feature type="compositionally biased region" description="Polar residues" evidence="1">
    <location>
        <begin position="99"/>
        <end position="109"/>
    </location>
</feature>
<feature type="compositionally biased region" description="Basic and acidic residues" evidence="1">
    <location>
        <begin position="504"/>
        <end position="514"/>
    </location>
</feature>
<evidence type="ECO:0000313" key="3">
    <source>
        <dbReference type="Proteomes" id="UP000091956"/>
    </source>
</evidence>
<gene>
    <name evidence="2" type="ORF">VE01_00863</name>
</gene>
<feature type="compositionally biased region" description="Acidic residues" evidence="1">
    <location>
        <begin position="460"/>
        <end position="476"/>
    </location>
</feature>
<dbReference type="OrthoDB" id="5339076at2759"/>
<dbReference type="STRING" id="342668.A0A2P2SVQ3"/>
<feature type="compositionally biased region" description="Basic and acidic residues" evidence="1">
    <location>
        <begin position="624"/>
        <end position="640"/>
    </location>
</feature>
<dbReference type="RefSeq" id="XP_018134651.1">
    <property type="nucleotide sequence ID" value="XM_018270391.2"/>
</dbReference>
<feature type="compositionally biased region" description="Polar residues" evidence="1">
    <location>
        <begin position="545"/>
        <end position="558"/>
    </location>
</feature>
<keyword evidence="3" id="KW-1185">Reference proteome</keyword>
<evidence type="ECO:0000313" key="2">
    <source>
        <dbReference type="EMBL" id="OBU00919.1"/>
    </source>
</evidence>
<dbReference type="Proteomes" id="UP000091956">
    <property type="component" value="Unassembled WGS sequence"/>
</dbReference>
<proteinExistence type="predicted"/>
<dbReference type="Pfam" id="PF10336">
    <property type="entry name" value="DUF2420"/>
    <property type="match status" value="1"/>
</dbReference>
<feature type="compositionally biased region" description="Acidic residues" evidence="1">
    <location>
        <begin position="735"/>
        <end position="746"/>
    </location>
</feature>
<protein>
    <submittedName>
        <fullName evidence="2">Uncharacterized protein</fullName>
    </submittedName>
</protein>
<feature type="region of interest" description="Disordered" evidence="1">
    <location>
        <begin position="395"/>
        <end position="574"/>
    </location>
</feature>
<accession>A0A2P2SVQ3</accession>
<feature type="compositionally biased region" description="Basic and acidic residues" evidence="1">
    <location>
        <begin position="654"/>
        <end position="672"/>
    </location>
</feature>
<feature type="compositionally biased region" description="Polar residues" evidence="1">
    <location>
        <begin position="194"/>
        <end position="204"/>
    </location>
</feature>
<name>A0A2P2SVQ3_9PEZI</name>
<feature type="region of interest" description="Disordered" evidence="1">
    <location>
        <begin position="87"/>
        <end position="114"/>
    </location>
</feature>
<feature type="compositionally biased region" description="Polar residues" evidence="1">
    <location>
        <begin position="516"/>
        <end position="533"/>
    </location>
</feature>
<dbReference type="EMBL" id="KV460207">
    <property type="protein sequence ID" value="OBU00919.1"/>
    <property type="molecule type" value="Genomic_DNA"/>
</dbReference>
<organism evidence="2 3">
    <name type="scientific">Pseudogymnoascus verrucosus</name>
    <dbReference type="NCBI Taxonomy" id="342668"/>
    <lineage>
        <taxon>Eukaryota</taxon>
        <taxon>Fungi</taxon>
        <taxon>Dikarya</taxon>
        <taxon>Ascomycota</taxon>
        <taxon>Pezizomycotina</taxon>
        <taxon>Leotiomycetes</taxon>
        <taxon>Thelebolales</taxon>
        <taxon>Thelebolaceae</taxon>
        <taxon>Pseudogymnoascus</taxon>
    </lineage>
</organism>
<sequence>MVVDEMEISYDGQDVDDDIDINIDIEPGNHDEDFIIEDARSEAGTNNDDVMLDEDNASYNMEDADYVPEEELQDVIDTETIEVSEQEMLRPHDTEEHTFPSNAAPSPLQSEDRYTDIKPADDTISFADAVQAEELQPEEVSKIVEEFAAQPTPSPTIHKESPPVSNEKPQEVENINPPSPPQVPEEQEQEQENGEASNVDENGQKVNVEQDLISEERNITVGYQGSEYALVASSESDDPDSYFLKDSSVLKEPLSALFAVLRDILHDEIPAGDELVFTIDDLGLETCETSTANSEISFSQIADLHTTLVRNDGADILPSLFVTLATKSEFGRFFANLAEDARQGKGLQEVAKSWNEDNGLELWGESEAYDINGVDADGSEHLENFELGEDWTEVGSVQDISPGSPALEAPTEEEKPTTSDVAEPDTTEVPTVVEENEPSEPTNEKHDAELTKPEANGNHEEEEGGGDLIDYDDEDYAQGGNVVETAPKQEQTDYEQPAPAAEHQVADEIPDKSRRSSSQTIDGANETDATAQPSIDVPGGVNGAVDSTNDVASTNENIGQEAEVGEDLEAAAGDEYDHQAEVDESFEAGVDENENQAEAGETFETGAEESEHQVEVGEDFEAGADEHEHQDNGEYEREVPYEDEVDASYYVENEDGHVQETNGETEHGEESGHINIDTEATASDTQNNKNAENEGGEISYEDDDVDGSLSALVENDEADDKPAVTGSNQNHKEETDEIDYEDDDEVSLFVGSGPTTPAKSLVPGKRSHEEDGEANGIDGQEAKRPRS</sequence>
<dbReference type="GeneID" id="28834249"/>
<feature type="compositionally biased region" description="Basic and acidic residues" evidence="1">
    <location>
        <begin position="87"/>
        <end position="98"/>
    </location>
</feature>
<feature type="region of interest" description="Disordered" evidence="1">
    <location>
        <begin position="148"/>
        <end position="204"/>
    </location>
</feature>
<reference evidence="2 3" key="1">
    <citation type="submission" date="2016-03" db="EMBL/GenBank/DDBJ databases">
        <title>Comparative genomics of Pseudogymnoascus destructans, the fungus causing white-nose syndrome of bats.</title>
        <authorList>
            <person name="Palmer J.M."/>
            <person name="Drees K.P."/>
            <person name="Foster J.T."/>
            <person name="Lindner D.L."/>
        </authorList>
    </citation>
    <scope>NUCLEOTIDE SEQUENCE [LARGE SCALE GENOMIC DNA]</scope>
    <source>
        <strain evidence="2 3">UAMH 10579</strain>
    </source>
</reference>
<reference evidence="3" key="2">
    <citation type="journal article" date="2018" name="Nat. Commun.">
        <title>Extreme sensitivity to ultraviolet light in the fungal pathogen causing white-nose syndrome of bats.</title>
        <authorList>
            <person name="Palmer J.M."/>
            <person name="Drees K.P."/>
            <person name="Foster J.T."/>
            <person name="Lindner D.L."/>
        </authorList>
    </citation>
    <scope>NUCLEOTIDE SEQUENCE [LARGE SCALE GENOMIC DNA]</scope>
    <source>
        <strain evidence="3">UAMH 10579</strain>
    </source>
</reference>
<evidence type="ECO:0000256" key="1">
    <source>
        <dbReference type="SAM" id="MobiDB-lite"/>
    </source>
</evidence>